<dbReference type="InterPro" id="IPR003583">
    <property type="entry name" value="Hlx-hairpin-Hlx_DNA-bd_motif"/>
</dbReference>
<dbReference type="SUPFAM" id="SSF47781">
    <property type="entry name" value="RuvA domain 2-like"/>
    <property type="match status" value="1"/>
</dbReference>
<keyword evidence="2" id="KW-1133">Transmembrane helix</keyword>
<evidence type="ECO:0000313" key="5">
    <source>
        <dbReference type="Proteomes" id="UP001597229"/>
    </source>
</evidence>
<evidence type="ECO:0000259" key="3">
    <source>
        <dbReference type="SMART" id="SM00278"/>
    </source>
</evidence>
<protein>
    <submittedName>
        <fullName evidence="4">ComEA family DNA-binding protein</fullName>
    </submittedName>
</protein>
<feature type="region of interest" description="Disordered" evidence="1">
    <location>
        <begin position="28"/>
        <end position="57"/>
    </location>
</feature>
<dbReference type="InterPro" id="IPR010994">
    <property type="entry name" value="RuvA_2-like"/>
</dbReference>
<proteinExistence type="predicted"/>
<dbReference type="InterPro" id="IPR051675">
    <property type="entry name" value="Endo/Exo/Phosphatase_dom_1"/>
</dbReference>
<feature type="compositionally biased region" description="Pro residues" evidence="1">
    <location>
        <begin position="73"/>
        <end position="95"/>
    </location>
</feature>
<keyword evidence="5" id="KW-1185">Reference proteome</keyword>
<dbReference type="Gene3D" id="1.10.150.280">
    <property type="entry name" value="AF1531-like domain"/>
    <property type="match status" value="1"/>
</dbReference>
<feature type="transmembrane region" description="Helical" evidence="2">
    <location>
        <begin position="123"/>
        <end position="148"/>
    </location>
</feature>
<sequence>MPLHRPSATRPDLDRRAAAASRLALIGAHLGAPADTPAHAPDPPPAPAAETAVEPRSAEPWWADHTRIVALPMPSPTVPPPPRPPQPRPAPPLPQPGRHAATRRIGPRRVATWRAELLARVPVLGAAHLTVVALAVALGLAVTTWWVVRDRTTQLAPVSADPTGPLVLATDAASASATPTAGASAGTVDSAATPPAAPAAAGPAAPSAAASVTVDVTGKVRHPGIVVLAAGARVTDALAAAGGARRGVSLRSLNLARVLVDGEQIVVGGPPGPVSAAAPPAASGAPAALVNLNTADQAQLETLPQVGPVTAQAILAWRTEHGGFSSVDELLEVDGIGPKTLDRLLAYVTV</sequence>
<feature type="region of interest" description="Disordered" evidence="1">
    <location>
        <begin position="71"/>
        <end position="105"/>
    </location>
</feature>
<feature type="domain" description="Helix-hairpin-helix DNA-binding motif class 1" evidence="3">
    <location>
        <begin position="298"/>
        <end position="317"/>
    </location>
</feature>
<dbReference type="Pfam" id="PF12836">
    <property type="entry name" value="HHH_3"/>
    <property type="match status" value="1"/>
</dbReference>
<accession>A0ABW3VYS7</accession>
<dbReference type="Gene3D" id="3.10.560.10">
    <property type="entry name" value="Outer membrane lipoprotein wza domain like"/>
    <property type="match status" value="1"/>
</dbReference>
<organism evidence="4 5">
    <name type="scientific">Nocardioides ginsengisoli</name>
    <dbReference type="NCBI Taxonomy" id="363868"/>
    <lineage>
        <taxon>Bacteria</taxon>
        <taxon>Bacillati</taxon>
        <taxon>Actinomycetota</taxon>
        <taxon>Actinomycetes</taxon>
        <taxon>Propionibacteriales</taxon>
        <taxon>Nocardioidaceae</taxon>
        <taxon>Nocardioides</taxon>
    </lineage>
</organism>
<dbReference type="EMBL" id="JBHTLX010000008">
    <property type="protein sequence ID" value="MFD1247295.1"/>
    <property type="molecule type" value="Genomic_DNA"/>
</dbReference>
<dbReference type="InterPro" id="IPR019554">
    <property type="entry name" value="Soluble_ligand-bd"/>
</dbReference>
<keyword evidence="2" id="KW-0472">Membrane</keyword>
<feature type="region of interest" description="Disordered" evidence="1">
    <location>
        <begin position="178"/>
        <end position="203"/>
    </location>
</feature>
<evidence type="ECO:0000256" key="1">
    <source>
        <dbReference type="SAM" id="MobiDB-lite"/>
    </source>
</evidence>
<keyword evidence="4" id="KW-0238">DNA-binding</keyword>
<evidence type="ECO:0000313" key="4">
    <source>
        <dbReference type="EMBL" id="MFD1247295.1"/>
    </source>
</evidence>
<dbReference type="PANTHER" id="PTHR21180">
    <property type="entry name" value="ENDONUCLEASE/EXONUCLEASE/PHOSPHATASE FAMILY DOMAIN-CONTAINING PROTEIN 1"/>
    <property type="match status" value="1"/>
</dbReference>
<dbReference type="GO" id="GO:0003677">
    <property type="term" value="F:DNA binding"/>
    <property type="evidence" value="ECO:0007669"/>
    <property type="project" value="UniProtKB-KW"/>
</dbReference>
<dbReference type="RefSeq" id="WP_379228265.1">
    <property type="nucleotide sequence ID" value="NZ_JBHTLX010000008.1"/>
</dbReference>
<comment type="caution">
    <text evidence="4">The sequence shown here is derived from an EMBL/GenBank/DDBJ whole genome shotgun (WGS) entry which is preliminary data.</text>
</comment>
<reference evidence="5" key="1">
    <citation type="journal article" date="2019" name="Int. J. Syst. Evol. Microbiol.">
        <title>The Global Catalogue of Microorganisms (GCM) 10K type strain sequencing project: providing services to taxonomists for standard genome sequencing and annotation.</title>
        <authorList>
            <consortium name="The Broad Institute Genomics Platform"/>
            <consortium name="The Broad Institute Genome Sequencing Center for Infectious Disease"/>
            <person name="Wu L."/>
            <person name="Ma J."/>
        </authorList>
    </citation>
    <scope>NUCLEOTIDE SEQUENCE [LARGE SCALE GENOMIC DNA]</scope>
    <source>
        <strain evidence="5">CCUG 52478</strain>
    </source>
</reference>
<evidence type="ECO:0000256" key="2">
    <source>
        <dbReference type="SAM" id="Phobius"/>
    </source>
</evidence>
<keyword evidence="2" id="KW-0812">Transmembrane</keyword>
<feature type="domain" description="Helix-hairpin-helix DNA-binding motif class 1" evidence="3">
    <location>
        <begin position="328"/>
        <end position="347"/>
    </location>
</feature>
<dbReference type="Pfam" id="PF10531">
    <property type="entry name" value="SLBB"/>
    <property type="match status" value="1"/>
</dbReference>
<dbReference type="Proteomes" id="UP001597229">
    <property type="component" value="Unassembled WGS sequence"/>
</dbReference>
<dbReference type="SMART" id="SM00278">
    <property type="entry name" value="HhH1"/>
    <property type="match status" value="2"/>
</dbReference>
<name>A0ABW3VYS7_9ACTN</name>
<dbReference type="PANTHER" id="PTHR21180:SF32">
    <property type="entry name" value="ENDONUCLEASE_EXONUCLEASE_PHOSPHATASE FAMILY DOMAIN-CONTAINING PROTEIN 1"/>
    <property type="match status" value="1"/>
</dbReference>
<gene>
    <name evidence="4" type="ORF">ACFQ3F_05805</name>
</gene>